<keyword evidence="6 7" id="KW-0472">Membrane</keyword>
<protein>
    <submittedName>
        <fullName evidence="8">Uncharacterized protein</fullName>
    </submittedName>
</protein>
<keyword evidence="3" id="KW-1003">Cell membrane</keyword>
<dbReference type="GO" id="GO:0022857">
    <property type="term" value="F:transmembrane transporter activity"/>
    <property type="evidence" value="ECO:0007669"/>
    <property type="project" value="TreeGrafter"/>
</dbReference>
<keyword evidence="5 7" id="KW-1133">Transmembrane helix</keyword>
<sequence length="247" mass="26992">MNVNIISPSAYTWVLILLATICSFGVLFCSSGYIGNVQGNIIQVGVSTMVALLGVSLFYALLPEVIDRCVLFIIAYGAMTAFNTGVTWSQNIETLLIMRFLAGTFGSSLLINASLLLNLAFHNAITRRPLQAGGTLADIFMANQCAIIITLLVEAIFMGLVLRSIVAGFVGDNSGGWRWFQEIMTILTGIIFIVDVLFYPETYAPILIQTRAKKLPFSTGGAIYQSKFETQMTVLFMEHLKTSPPHS</sequence>
<dbReference type="SUPFAM" id="SSF103473">
    <property type="entry name" value="MFS general substrate transporter"/>
    <property type="match status" value="1"/>
</dbReference>
<feature type="transmembrane region" description="Helical" evidence="7">
    <location>
        <begin position="100"/>
        <end position="121"/>
    </location>
</feature>
<feature type="transmembrane region" description="Helical" evidence="7">
    <location>
        <begin position="142"/>
        <end position="167"/>
    </location>
</feature>
<organism evidence="8 9">
    <name type="scientific">Rotaria magnacalcarata</name>
    <dbReference type="NCBI Taxonomy" id="392030"/>
    <lineage>
        <taxon>Eukaryota</taxon>
        <taxon>Metazoa</taxon>
        <taxon>Spiralia</taxon>
        <taxon>Gnathifera</taxon>
        <taxon>Rotifera</taxon>
        <taxon>Eurotatoria</taxon>
        <taxon>Bdelloidea</taxon>
        <taxon>Philodinida</taxon>
        <taxon>Philodinidae</taxon>
        <taxon>Rotaria</taxon>
    </lineage>
</organism>
<dbReference type="Proteomes" id="UP000663866">
    <property type="component" value="Unassembled WGS sequence"/>
</dbReference>
<reference evidence="8" key="1">
    <citation type="submission" date="2021-02" db="EMBL/GenBank/DDBJ databases">
        <authorList>
            <person name="Nowell W R."/>
        </authorList>
    </citation>
    <scope>NUCLEOTIDE SEQUENCE</scope>
</reference>
<dbReference type="Gene3D" id="1.20.1250.20">
    <property type="entry name" value="MFS general substrate transporter like domains"/>
    <property type="match status" value="1"/>
</dbReference>
<comment type="subcellular location">
    <subcellularLocation>
        <location evidence="1">Cell membrane</location>
        <topology evidence="1">Multi-pass membrane protein</topology>
    </subcellularLocation>
</comment>
<dbReference type="GO" id="GO:0005886">
    <property type="term" value="C:plasma membrane"/>
    <property type="evidence" value="ECO:0007669"/>
    <property type="project" value="UniProtKB-SubCell"/>
</dbReference>
<evidence type="ECO:0000256" key="3">
    <source>
        <dbReference type="ARBA" id="ARBA00022475"/>
    </source>
</evidence>
<evidence type="ECO:0000313" key="8">
    <source>
        <dbReference type="EMBL" id="CAF4370861.1"/>
    </source>
</evidence>
<evidence type="ECO:0000256" key="5">
    <source>
        <dbReference type="ARBA" id="ARBA00022989"/>
    </source>
</evidence>
<proteinExistence type="predicted"/>
<dbReference type="PANTHER" id="PTHR23502:SF186">
    <property type="entry name" value="MAJOR FACILITATOR SUPERFAMILY (MFS) PROFILE DOMAIN-CONTAINING PROTEIN"/>
    <property type="match status" value="1"/>
</dbReference>
<feature type="transmembrane region" description="Helical" evidence="7">
    <location>
        <begin position="12"/>
        <end position="35"/>
    </location>
</feature>
<evidence type="ECO:0000313" key="9">
    <source>
        <dbReference type="Proteomes" id="UP000663866"/>
    </source>
</evidence>
<evidence type="ECO:0000256" key="1">
    <source>
        <dbReference type="ARBA" id="ARBA00004651"/>
    </source>
</evidence>
<dbReference type="InterPro" id="IPR036259">
    <property type="entry name" value="MFS_trans_sf"/>
</dbReference>
<keyword evidence="2" id="KW-0813">Transport</keyword>
<keyword evidence="9" id="KW-1185">Reference proteome</keyword>
<gene>
    <name evidence="8" type="ORF">OVN521_LOCUS33460</name>
</gene>
<dbReference type="PANTHER" id="PTHR23502">
    <property type="entry name" value="MAJOR FACILITATOR SUPERFAMILY"/>
    <property type="match status" value="1"/>
</dbReference>
<comment type="caution">
    <text evidence="8">The sequence shown here is derived from an EMBL/GenBank/DDBJ whole genome shotgun (WGS) entry which is preliminary data.</text>
</comment>
<evidence type="ECO:0000256" key="6">
    <source>
        <dbReference type="ARBA" id="ARBA00023136"/>
    </source>
</evidence>
<dbReference type="EMBL" id="CAJOBG010035586">
    <property type="protein sequence ID" value="CAF4370861.1"/>
    <property type="molecule type" value="Genomic_DNA"/>
</dbReference>
<evidence type="ECO:0000256" key="2">
    <source>
        <dbReference type="ARBA" id="ARBA00022448"/>
    </source>
</evidence>
<feature type="transmembrane region" description="Helical" evidence="7">
    <location>
        <begin position="41"/>
        <end position="62"/>
    </location>
</feature>
<feature type="transmembrane region" description="Helical" evidence="7">
    <location>
        <begin position="69"/>
        <end position="88"/>
    </location>
</feature>
<keyword evidence="4 7" id="KW-0812">Transmembrane</keyword>
<accession>A0A820M9H7</accession>
<dbReference type="AlphaFoldDB" id="A0A820M9H7"/>
<evidence type="ECO:0000256" key="7">
    <source>
        <dbReference type="SAM" id="Phobius"/>
    </source>
</evidence>
<feature type="transmembrane region" description="Helical" evidence="7">
    <location>
        <begin position="179"/>
        <end position="199"/>
    </location>
</feature>
<evidence type="ECO:0000256" key="4">
    <source>
        <dbReference type="ARBA" id="ARBA00022692"/>
    </source>
</evidence>
<name>A0A820M9H7_9BILA</name>